<dbReference type="SUPFAM" id="SSF54373">
    <property type="entry name" value="FAD-linked reductases, C-terminal domain"/>
    <property type="match status" value="1"/>
</dbReference>
<evidence type="ECO:0000259" key="6">
    <source>
        <dbReference type="Pfam" id="PF05199"/>
    </source>
</evidence>
<dbReference type="EMBL" id="RZYA01000001">
    <property type="protein sequence ID" value="RVU29032.1"/>
    <property type="molecule type" value="Genomic_DNA"/>
</dbReference>
<reference evidence="7 8" key="1">
    <citation type="submission" date="2019-01" db="EMBL/GenBank/DDBJ databases">
        <title>Genome sequences of Streptomyces and Rhizobium isolates collected from root and soil.</title>
        <authorList>
            <person name="Chhettri S."/>
            <person name="Sevigny J.L."/>
            <person name="Sen A."/>
            <person name="Ennis N."/>
            <person name="Tisa L."/>
        </authorList>
    </citation>
    <scope>NUCLEOTIDE SEQUENCE [LARGE SCALE GENOMIC DNA]</scope>
    <source>
        <strain evidence="7 8">San01</strain>
    </source>
</reference>
<dbReference type="PANTHER" id="PTHR46056">
    <property type="entry name" value="LONG-CHAIN-ALCOHOL OXIDASE"/>
    <property type="match status" value="1"/>
</dbReference>
<comment type="similarity">
    <text evidence="1">Belongs to the GMC oxidoreductase family.</text>
</comment>
<evidence type="ECO:0000256" key="1">
    <source>
        <dbReference type="ARBA" id="ARBA00010790"/>
    </source>
</evidence>
<keyword evidence="4" id="KW-0560">Oxidoreductase</keyword>
<feature type="domain" description="Glucose-methanol-choline oxidoreductase N-terminal" evidence="5">
    <location>
        <begin position="202"/>
        <end position="318"/>
    </location>
</feature>
<proteinExistence type="inferred from homology"/>
<dbReference type="OrthoDB" id="9798604at2"/>
<dbReference type="Proteomes" id="UP000283128">
    <property type="component" value="Unassembled WGS sequence"/>
</dbReference>
<evidence type="ECO:0000256" key="2">
    <source>
        <dbReference type="ARBA" id="ARBA00022630"/>
    </source>
</evidence>
<evidence type="ECO:0000313" key="7">
    <source>
        <dbReference type="EMBL" id="RVU29032.1"/>
    </source>
</evidence>
<dbReference type="InterPro" id="IPR007867">
    <property type="entry name" value="GMC_OxRtase_C"/>
</dbReference>
<dbReference type="GO" id="GO:0050660">
    <property type="term" value="F:flavin adenine dinucleotide binding"/>
    <property type="evidence" value="ECO:0007669"/>
    <property type="project" value="InterPro"/>
</dbReference>
<dbReference type="InterPro" id="IPR000172">
    <property type="entry name" value="GMC_OxRdtase_N"/>
</dbReference>
<dbReference type="RefSeq" id="WP_127826618.1">
    <property type="nucleotide sequence ID" value="NZ_RZYA01000001.1"/>
</dbReference>
<dbReference type="GO" id="GO:0016614">
    <property type="term" value="F:oxidoreductase activity, acting on CH-OH group of donors"/>
    <property type="evidence" value="ECO:0007669"/>
    <property type="project" value="InterPro"/>
</dbReference>
<evidence type="ECO:0000313" key="8">
    <source>
        <dbReference type="Proteomes" id="UP000283128"/>
    </source>
</evidence>
<comment type="caution">
    <text evidence="7">The sequence shown here is derived from an EMBL/GenBank/DDBJ whole genome shotgun (WGS) entry which is preliminary data.</text>
</comment>
<accession>A0A3S2VJM9</accession>
<evidence type="ECO:0000256" key="4">
    <source>
        <dbReference type="ARBA" id="ARBA00023002"/>
    </source>
</evidence>
<evidence type="ECO:0000256" key="3">
    <source>
        <dbReference type="ARBA" id="ARBA00022827"/>
    </source>
</evidence>
<dbReference type="PANTHER" id="PTHR46056:SF12">
    <property type="entry name" value="LONG-CHAIN-ALCOHOL OXIDASE"/>
    <property type="match status" value="1"/>
</dbReference>
<evidence type="ECO:0000259" key="5">
    <source>
        <dbReference type="Pfam" id="PF00732"/>
    </source>
</evidence>
<dbReference type="SUPFAM" id="SSF51905">
    <property type="entry name" value="FAD/NAD(P)-binding domain"/>
    <property type="match status" value="1"/>
</dbReference>
<dbReference type="InterPro" id="IPR036188">
    <property type="entry name" value="FAD/NAD-bd_sf"/>
</dbReference>
<keyword evidence="3" id="KW-0274">FAD</keyword>
<sequence>MSRNGAAHYTDADRDVLIIGAGPSGVTSARVLAESGFKVTVLEQGDWTNLADYPSTRPDRELLVAGPWNPNPNIRRAPSDYPVNDDESDVHTFMYNGVGGSSILFAAEWPRMIPSDFRVKTLDGIADDWPLTYEDLQPYYEMIDEMIGVSGRGGNTAYPPGEAPPQPPLPIGRIGEVAARGMNRLGYQWWPGTHAILSRAMGNRGGCARWATCSSGCPEGAKASFDVAMWPAAIAAGVELITGARARQVTVSDKGLATGATWIDRKGVERHSAAPIVIVCANGIGTPRLLQLSSSSRFPDGLGNSSGYVGRNLMMHPVATVFGAYEDELESWLGPFGQPIWSMQFAETNIDRGFRRGAKWTIAPVPGPVEILQRLASLPLAERSGAAGHRLVERFQGKCFEWSASVEDLPVFDNTVTLDPERTDSDGIPIPKLRYTMSEESRRALDWNIDRLVEVHEASGATFTHRVDYMPEMGWHLLGTARCGDDPETSVVDGYGRSHDVPNLYVFDGSVFVTSSSVNPTSTITAFALRAAEHLAENAANQRTPL</sequence>
<dbReference type="AlphaFoldDB" id="A0A3S2VJM9"/>
<dbReference type="Pfam" id="PF01946">
    <property type="entry name" value="Thi4"/>
    <property type="match status" value="1"/>
</dbReference>
<gene>
    <name evidence="7" type="ORF">EOT10_04135</name>
</gene>
<name>A0A3S2VJM9_9ACTN</name>
<protein>
    <submittedName>
        <fullName evidence="7">GMC family oxidoreductase</fullName>
    </submittedName>
</protein>
<keyword evidence="8" id="KW-1185">Reference proteome</keyword>
<dbReference type="Pfam" id="PF05199">
    <property type="entry name" value="GMC_oxred_C"/>
    <property type="match status" value="1"/>
</dbReference>
<keyword evidence="2" id="KW-0285">Flavoprotein</keyword>
<feature type="domain" description="Glucose-methanol-choline oxidoreductase C-terminal" evidence="6">
    <location>
        <begin position="413"/>
        <end position="528"/>
    </location>
</feature>
<dbReference type="Gene3D" id="3.50.50.60">
    <property type="entry name" value="FAD/NAD(P)-binding domain"/>
    <property type="match status" value="2"/>
</dbReference>
<organism evidence="7 8">
    <name type="scientific">Streptomyces antnestii</name>
    <dbReference type="NCBI Taxonomy" id="2494256"/>
    <lineage>
        <taxon>Bacteria</taxon>
        <taxon>Bacillati</taxon>
        <taxon>Actinomycetota</taxon>
        <taxon>Actinomycetes</taxon>
        <taxon>Kitasatosporales</taxon>
        <taxon>Streptomycetaceae</taxon>
        <taxon>Streptomyces</taxon>
    </lineage>
</organism>
<dbReference type="Pfam" id="PF00732">
    <property type="entry name" value="GMC_oxred_N"/>
    <property type="match status" value="1"/>
</dbReference>